<feature type="domain" description="HTH araC/xylS-type" evidence="4">
    <location>
        <begin position="297"/>
        <end position="395"/>
    </location>
</feature>
<dbReference type="SUPFAM" id="SSF46689">
    <property type="entry name" value="Homeodomain-like"/>
    <property type="match status" value="1"/>
</dbReference>
<proteinExistence type="predicted"/>
<dbReference type="Pfam" id="PF00561">
    <property type="entry name" value="Abhydrolase_1"/>
    <property type="match status" value="1"/>
</dbReference>
<organism evidence="5 6">
    <name type="scientific">Flagellimonas nanhaiensis</name>
    <dbReference type="NCBI Taxonomy" id="2292706"/>
    <lineage>
        <taxon>Bacteria</taxon>
        <taxon>Pseudomonadati</taxon>
        <taxon>Bacteroidota</taxon>
        <taxon>Flavobacteriia</taxon>
        <taxon>Flavobacteriales</taxon>
        <taxon>Flavobacteriaceae</taxon>
        <taxon>Flagellimonas</taxon>
    </lineage>
</organism>
<dbReference type="AlphaFoldDB" id="A0A371JSG7"/>
<dbReference type="InterPro" id="IPR009057">
    <property type="entry name" value="Homeodomain-like_sf"/>
</dbReference>
<dbReference type="GO" id="GO:0043565">
    <property type="term" value="F:sequence-specific DNA binding"/>
    <property type="evidence" value="ECO:0007669"/>
    <property type="project" value="InterPro"/>
</dbReference>
<dbReference type="Proteomes" id="UP000261828">
    <property type="component" value="Unassembled WGS sequence"/>
</dbReference>
<dbReference type="GO" id="GO:0003700">
    <property type="term" value="F:DNA-binding transcription factor activity"/>
    <property type="evidence" value="ECO:0007669"/>
    <property type="project" value="InterPro"/>
</dbReference>
<dbReference type="Gene3D" id="3.40.50.1820">
    <property type="entry name" value="alpha/beta hydrolase"/>
    <property type="match status" value="1"/>
</dbReference>
<accession>A0A371JSG7</accession>
<keyword evidence="6" id="KW-1185">Reference proteome</keyword>
<dbReference type="SMART" id="SM00342">
    <property type="entry name" value="HTH_ARAC"/>
    <property type="match status" value="1"/>
</dbReference>
<evidence type="ECO:0000256" key="2">
    <source>
        <dbReference type="ARBA" id="ARBA00023125"/>
    </source>
</evidence>
<dbReference type="Gene3D" id="1.10.10.60">
    <property type="entry name" value="Homeodomain-like"/>
    <property type="match status" value="1"/>
</dbReference>
<dbReference type="InterPro" id="IPR020449">
    <property type="entry name" value="Tscrpt_reg_AraC-type_HTH"/>
</dbReference>
<dbReference type="EMBL" id="QTJX01000001">
    <property type="protein sequence ID" value="RDY60757.1"/>
    <property type="molecule type" value="Genomic_DNA"/>
</dbReference>
<dbReference type="Pfam" id="PF12833">
    <property type="entry name" value="HTH_18"/>
    <property type="match status" value="1"/>
</dbReference>
<dbReference type="InterPro" id="IPR018062">
    <property type="entry name" value="HTH_AraC-typ_CS"/>
</dbReference>
<evidence type="ECO:0000256" key="3">
    <source>
        <dbReference type="ARBA" id="ARBA00023163"/>
    </source>
</evidence>
<dbReference type="PANTHER" id="PTHR43433">
    <property type="entry name" value="HYDROLASE, ALPHA/BETA FOLD FAMILY PROTEIN"/>
    <property type="match status" value="1"/>
</dbReference>
<dbReference type="PRINTS" id="PR00032">
    <property type="entry name" value="HTHARAC"/>
</dbReference>
<comment type="caution">
    <text evidence="5">The sequence shown here is derived from an EMBL/GenBank/DDBJ whole genome shotgun (WGS) entry which is preliminary data.</text>
</comment>
<dbReference type="RefSeq" id="WP_116182640.1">
    <property type="nucleotide sequence ID" value="NZ_QTJX01000001.1"/>
</dbReference>
<dbReference type="PROSITE" id="PS01124">
    <property type="entry name" value="HTH_ARAC_FAMILY_2"/>
    <property type="match status" value="1"/>
</dbReference>
<dbReference type="InterPro" id="IPR050471">
    <property type="entry name" value="AB_hydrolase"/>
</dbReference>
<dbReference type="PANTHER" id="PTHR43433:SF8">
    <property type="entry name" value="BIFUNCTIONAL LIPASE_ADENYLATE CYCLASE LIPJ"/>
    <property type="match status" value="1"/>
</dbReference>
<keyword evidence="5" id="KW-0378">Hydrolase</keyword>
<dbReference type="InterPro" id="IPR018060">
    <property type="entry name" value="HTH_AraC"/>
</dbReference>
<dbReference type="InterPro" id="IPR000073">
    <property type="entry name" value="AB_hydrolase_1"/>
</dbReference>
<keyword evidence="3" id="KW-0804">Transcription</keyword>
<evidence type="ECO:0000313" key="6">
    <source>
        <dbReference type="Proteomes" id="UP000261828"/>
    </source>
</evidence>
<evidence type="ECO:0000313" key="5">
    <source>
        <dbReference type="EMBL" id="RDY60757.1"/>
    </source>
</evidence>
<keyword evidence="1" id="KW-0805">Transcription regulation</keyword>
<keyword evidence="2" id="KW-0238">DNA-binding</keyword>
<protein>
    <submittedName>
        <fullName evidence="5">Alpha/beta fold hydrolase</fullName>
    </submittedName>
</protein>
<reference evidence="5 6" key="1">
    <citation type="submission" date="2018-08" db="EMBL/GenBank/DDBJ databases">
        <title>Muricauda nanhaiensis sp. nov., isolated from seawater of the South China Sea.</title>
        <authorList>
            <person name="Dang Y."/>
        </authorList>
    </citation>
    <scope>NUCLEOTIDE SEQUENCE [LARGE SCALE GENOMIC DNA]</scope>
    <source>
        <strain evidence="5 6">SM1704</strain>
    </source>
</reference>
<name>A0A371JSG7_9FLAO</name>
<gene>
    <name evidence="5" type="ORF">DX873_00825</name>
</gene>
<dbReference type="InterPro" id="IPR029058">
    <property type="entry name" value="AB_hydrolase_fold"/>
</dbReference>
<sequence>MPPETKYTRSGDINLAYQVVGQKGEYLVFIPGWVSNIEECWNIPQLAAWLKYLASFSKLVLFDKRGTGLSDTVNENALPNLKQRADDLRIILSAIGVSTANFLGLSEGGPLAVHLAANYPNMVSKLILVGSFSKWIKSEDYPFGHSEEQHQRIKQHIFEHWGEPVGLNLMAPSVANDQRAQNQWASFLRRSASPKTAKMFYEMNIGIDVRENLEKVTCPTLLLHRKQDSLIEYGHSKFMHEQIPNSQFLLSEGSDHLPWFGIQRNELMAIQTFLTDGKAVTDSKLDSLNIEDIFKLYEIKDHIQNNFQEDISIKDLCKEFGINDYKVKLGFKALFQTPVIGFLTTVRLEKACELLMDPKETVASIAEKVGYTHANNFSVAFKRQHQMTPMEYRNKML</sequence>
<dbReference type="GO" id="GO:0016787">
    <property type="term" value="F:hydrolase activity"/>
    <property type="evidence" value="ECO:0007669"/>
    <property type="project" value="UniProtKB-KW"/>
</dbReference>
<dbReference type="PROSITE" id="PS00041">
    <property type="entry name" value="HTH_ARAC_FAMILY_1"/>
    <property type="match status" value="1"/>
</dbReference>
<evidence type="ECO:0000259" key="4">
    <source>
        <dbReference type="PROSITE" id="PS01124"/>
    </source>
</evidence>
<dbReference type="OrthoDB" id="1410704at2"/>
<dbReference type="PRINTS" id="PR00111">
    <property type="entry name" value="ABHYDROLASE"/>
</dbReference>
<dbReference type="SUPFAM" id="SSF53474">
    <property type="entry name" value="alpha/beta-Hydrolases"/>
    <property type="match status" value="1"/>
</dbReference>
<evidence type="ECO:0000256" key="1">
    <source>
        <dbReference type="ARBA" id="ARBA00023015"/>
    </source>
</evidence>